<reference evidence="2" key="1">
    <citation type="journal article" date="2010" name="Science">
        <title>Evolution of an expanded sex-determining locus in Volvox.</title>
        <authorList>
            <person name="Ferris P."/>
            <person name="Olson B.J."/>
            <person name="De Hoff P.L."/>
            <person name="Douglass S."/>
            <person name="Casero D."/>
            <person name="Prochnik S."/>
            <person name="Geng S."/>
            <person name="Rai R."/>
            <person name="Grimwood J."/>
            <person name="Schmutz J."/>
            <person name="Nishii I."/>
            <person name="Hamaji T."/>
            <person name="Nozaki H."/>
            <person name="Pellegrini M."/>
            <person name="Umen J.G."/>
        </authorList>
    </citation>
    <scope>NUCLEOTIDE SEQUENCE</scope>
    <source>
        <strain evidence="2">Eve</strain>
    </source>
</reference>
<sequence>MKAVVGPCSVSRCRPFPYRSCTWFMLNFFGFRCLLPQEGDVPASGCGAGGGNVSGRRGHCQGGGDGNGWHDPYSPLRSLGDHAMRWWTFSFAAVNIVGGLSIALLTGNLEQLQLGWAVGGLLVISGATMSDADSTLGALGVKLAWGICALLAFKQLVSGWQPLRLLQWIRFDASGLTALTMCLGYMFTDMSAFGEITLPTNPGSMFHVRDVACRSRVWQAWGYGQAQMRC</sequence>
<dbReference type="EMBL" id="GU784915">
    <property type="protein sequence ID" value="ADI46860.1"/>
    <property type="molecule type" value="Genomic_DNA"/>
</dbReference>
<dbReference type="AlphaFoldDB" id="D9CJ01"/>
<keyword evidence="1" id="KW-1133">Transmembrane helix</keyword>
<accession>D9CJ01</accession>
<gene>
    <name evidence="2" type="primary">MTF1320</name>
</gene>
<organism evidence="2">
    <name type="scientific">Volvox carteri f. nagariensis</name>
    <dbReference type="NCBI Taxonomy" id="3068"/>
    <lineage>
        <taxon>Eukaryota</taxon>
        <taxon>Viridiplantae</taxon>
        <taxon>Chlorophyta</taxon>
        <taxon>core chlorophytes</taxon>
        <taxon>Chlorophyceae</taxon>
        <taxon>CS clade</taxon>
        <taxon>Chlamydomonadales</taxon>
        <taxon>Volvocaceae</taxon>
        <taxon>Volvox</taxon>
    </lineage>
</organism>
<evidence type="ECO:0000313" key="2">
    <source>
        <dbReference type="EMBL" id="ADI46860.1"/>
    </source>
</evidence>
<name>D9CJ01_VOLCA</name>
<proteinExistence type="predicted"/>
<protein>
    <submittedName>
        <fullName evidence="2">MTF1320</fullName>
    </submittedName>
</protein>
<keyword evidence="1" id="KW-0812">Transmembrane</keyword>
<feature type="transmembrane region" description="Helical" evidence="1">
    <location>
        <begin position="165"/>
        <end position="187"/>
    </location>
</feature>
<feature type="transmembrane region" description="Helical" evidence="1">
    <location>
        <begin position="135"/>
        <end position="153"/>
    </location>
</feature>
<keyword evidence="1" id="KW-0472">Membrane</keyword>
<feature type="transmembrane region" description="Helical" evidence="1">
    <location>
        <begin position="86"/>
        <end position="105"/>
    </location>
</feature>
<evidence type="ECO:0000256" key="1">
    <source>
        <dbReference type="SAM" id="Phobius"/>
    </source>
</evidence>
<feature type="transmembrane region" description="Helical" evidence="1">
    <location>
        <begin position="112"/>
        <end position="129"/>
    </location>
</feature>